<dbReference type="InterPro" id="IPR050748">
    <property type="entry name" value="Glycosyltrans_8_dom-fam"/>
</dbReference>
<dbReference type="InterPro" id="IPR029044">
    <property type="entry name" value="Nucleotide-diphossugar_trans"/>
</dbReference>
<evidence type="ECO:0000313" key="5">
    <source>
        <dbReference type="Proteomes" id="UP001155882"/>
    </source>
</evidence>
<dbReference type="EMBL" id="JAHWLI010000126">
    <property type="protein sequence ID" value="MBW3118936.1"/>
    <property type="molecule type" value="Genomic_DNA"/>
</dbReference>
<protein>
    <submittedName>
        <fullName evidence="4">Glycosyltransferase family 8 protein</fullName>
    </submittedName>
</protein>
<reference evidence="4" key="1">
    <citation type="submission" date="2021-07" db="EMBL/GenBank/DDBJ databases">
        <authorList>
            <person name="Stanton E."/>
        </authorList>
    </citation>
    <scope>NUCLEOTIDE SEQUENCE</scope>
    <source>
        <strain evidence="4">2021EL-01139</strain>
    </source>
</reference>
<dbReference type="InterPro" id="IPR002495">
    <property type="entry name" value="Glyco_trans_8"/>
</dbReference>
<keyword evidence="2" id="KW-0808">Transferase</keyword>
<evidence type="ECO:0000256" key="1">
    <source>
        <dbReference type="ARBA" id="ARBA00022676"/>
    </source>
</evidence>
<dbReference type="GO" id="GO:0016757">
    <property type="term" value="F:glycosyltransferase activity"/>
    <property type="evidence" value="ECO:0007669"/>
    <property type="project" value="UniProtKB-KW"/>
</dbReference>
<evidence type="ECO:0000313" key="4">
    <source>
        <dbReference type="EMBL" id="MBW3118936.1"/>
    </source>
</evidence>
<sequence>MRRIDIAYCADDNYVEYLAVSLISVSLNNLNNDVYFHLFLFNVSQKNLNMLSEIKANIIFYHIDNDVMRKYDQKFSIKHLNMSTYMRLIVPRMLHGKVNNFIYLDIDTLCFSDLSEINHVDITSHICAVSSDTPNDIDNKNTKRLGLKSNYYFNAGFLYINVNNWLDFDVENKINQLISEKGDSLIYYDQDALNKVLENHIVKLDHSWNYLYTWMDLDEKEKYFYSKSSIPKILHFTGGRKPWFKEHEGLSQNLFIFYKHLTPWKDTKLRSYSTRMKNSDNRVYCREAWHKKRYGTAIKFYLVYLKNKLKG</sequence>
<keyword evidence="1" id="KW-0328">Glycosyltransferase</keyword>
<dbReference type="PANTHER" id="PTHR13778">
    <property type="entry name" value="GLYCOSYLTRANSFERASE 8 DOMAIN-CONTAINING PROTEIN"/>
    <property type="match status" value="1"/>
</dbReference>
<accession>A0AAE3CYY7</accession>
<comment type="caution">
    <text evidence="4">The sequence shown here is derived from an EMBL/GenBank/DDBJ whole genome shotgun (WGS) entry which is preliminary data.</text>
</comment>
<dbReference type="SUPFAM" id="SSF53448">
    <property type="entry name" value="Nucleotide-diphospho-sugar transferases"/>
    <property type="match status" value="1"/>
</dbReference>
<proteinExistence type="predicted"/>
<dbReference type="AlphaFoldDB" id="A0AAE3CYY7"/>
<dbReference type="GO" id="GO:0046872">
    <property type="term" value="F:metal ion binding"/>
    <property type="evidence" value="ECO:0007669"/>
    <property type="project" value="UniProtKB-KW"/>
</dbReference>
<evidence type="ECO:0000256" key="2">
    <source>
        <dbReference type="ARBA" id="ARBA00022679"/>
    </source>
</evidence>
<dbReference type="PANTHER" id="PTHR13778:SF47">
    <property type="entry name" value="LIPOPOLYSACCHARIDE 1,3-GALACTOSYLTRANSFERASE"/>
    <property type="match status" value="1"/>
</dbReference>
<organism evidence="4 5">
    <name type="scientific">Providencia rettgeri</name>
    <dbReference type="NCBI Taxonomy" id="587"/>
    <lineage>
        <taxon>Bacteria</taxon>
        <taxon>Pseudomonadati</taxon>
        <taxon>Pseudomonadota</taxon>
        <taxon>Gammaproteobacteria</taxon>
        <taxon>Enterobacterales</taxon>
        <taxon>Morganellaceae</taxon>
        <taxon>Providencia</taxon>
    </lineage>
</organism>
<dbReference type="RefSeq" id="WP_165880466.1">
    <property type="nucleotide sequence ID" value="NZ_JAAOIA010000028.1"/>
</dbReference>
<dbReference type="Pfam" id="PF01501">
    <property type="entry name" value="Glyco_transf_8"/>
    <property type="match status" value="1"/>
</dbReference>
<name>A0AAE3CYY7_PRORE</name>
<dbReference type="CDD" id="cd04194">
    <property type="entry name" value="GT8_A4GalT_like"/>
    <property type="match status" value="1"/>
</dbReference>
<gene>
    <name evidence="4" type="ORF">KYI77_21075</name>
</gene>
<evidence type="ECO:0000256" key="3">
    <source>
        <dbReference type="ARBA" id="ARBA00022723"/>
    </source>
</evidence>
<keyword evidence="3" id="KW-0479">Metal-binding</keyword>
<dbReference type="Proteomes" id="UP001155882">
    <property type="component" value="Unassembled WGS sequence"/>
</dbReference>
<dbReference type="Gene3D" id="3.90.550.10">
    <property type="entry name" value="Spore Coat Polysaccharide Biosynthesis Protein SpsA, Chain A"/>
    <property type="match status" value="1"/>
</dbReference>